<feature type="transmembrane region" description="Helical" evidence="1">
    <location>
        <begin position="341"/>
        <end position="364"/>
    </location>
</feature>
<organism evidence="2 3">
    <name type="scientific">Actinotalea fermentans</name>
    <dbReference type="NCBI Taxonomy" id="43671"/>
    <lineage>
        <taxon>Bacteria</taxon>
        <taxon>Bacillati</taxon>
        <taxon>Actinomycetota</taxon>
        <taxon>Actinomycetes</taxon>
        <taxon>Micrococcales</taxon>
        <taxon>Cellulomonadaceae</taxon>
        <taxon>Actinotalea</taxon>
    </lineage>
</organism>
<proteinExistence type="predicted"/>
<feature type="transmembrane region" description="Helical" evidence="1">
    <location>
        <begin position="151"/>
        <end position="169"/>
    </location>
</feature>
<name>A0A511YZ86_9CELL</name>
<keyword evidence="1" id="KW-1133">Transmembrane helix</keyword>
<dbReference type="PANTHER" id="PTHR23542:SF1">
    <property type="entry name" value="MAJOR FACILITATOR SUPERFAMILY (MFS) PROFILE DOMAIN-CONTAINING PROTEIN"/>
    <property type="match status" value="1"/>
</dbReference>
<evidence type="ECO:0000313" key="2">
    <source>
        <dbReference type="EMBL" id="GEN80446.1"/>
    </source>
</evidence>
<dbReference type="AlphaFoldDB" id="A0A511YZ86"/>
<dbReference type="Pfam" id="PF07690">
    <property type="entry name" value="MFS_1"/>
    <property type="match status" value="1"/>
</dbReference>
<dbReference type="GO" id="GO:0022857">
    <property type="term" value="F:transmembrane transporter activity"/>
    <property type="evidence" value="ECO:0007669"/>
    <property type="project" value="InterPro"/>
</dbReference>
<keyword evidence="3" id="KW-1185">Reference proteome</keyword>
<dbReference type="InterPro" id="IPR011701">
    <property type="entry name" value="MFS"/>
</dbReference>
<accession>A0A511YZ86</accession>
<dbReference type="PANTHER" id="PTHR23542">
    <property type="match status" value="1"/>
</dbReference>
<feature type="transmembrane region" description="Helical" evidence="1">
    <location>
        <begin position="253"/>
        <end position="273"/>
    </location>
</feature>
<keyword evidence="1" id="KW-0472">Membrane</keyword>
<comment type="caution">
    <text evidence="2">The sequence shown here is derived from an EMBL/GenBank/DDBJ whole genome shotgun (WGS) entry which is preliminary data.</text>
</comment>
<reference evidence="2 3" key="1">
    <citation type="submission" date="2019-07" db="EMBL/GenBank/DDBJ databases">
        <title>Whole genome shotgun sequence of Actinotalea fermentans NBRC 105374.</title>
        <authorList>
            <person name="Hosoyama A."/>
            <person name="Uohara A."/>
            <person name="Ohji S."/>
            <person name="Ichikawa N."/>
        </authorList>
    </citation>
    <scope>NUCLEOTIDE SEQUENCE [LARGE SCALE GENOMIC DNA]</scope>
    <source>
        <strain evidence="2 3">NBRC 105374</strain>
    </source>
</reference>
<keyword evidence="1" id="KW-0812">Transmembrane</keyword>
<dbReference type="EMBL" id="BJYK01000007">
    <property type="protein sequence ID" value="GEN80446.1"/>
    <property type="molecule type" value="Genomic_DNA"/>
</dbReference>
<dbReference type="SUPFAM" id="SSF103473">
    <property type="entry name" value="MFS general substrate transporter"/>
    <property type="match status" value="1"/>
</dbReference>
<feature type="transmembrane region" description="Helical" evidence="1">
    <location>
        <begin position="280"/>
        <end position="301"/>
    </location>
</feature>
<sequence length="420" mass="42688">MEHMLRPYREVLARPGALAFSAAGVLARLPMSMVGIAIVLAVPEVYGSYALAGQITAVYVVVHAIAAPLLAHLVDRYGQARVMNPALRVAGLGIFGVIAAIGLEAHPGWIFASAVVAGASIGSVGALVRARWTYVLRDPGAIHTAYSLESALDEFVFIVGPVVATVLSTTVAPTAGLWLPAVAVLVGGWLLLSQRATEPPVVPRAHDAPKGSLLRSGGMIVLTLVFAAVGAIFGATDVATVAFAEEQGSKSSAGFVLAVFACGSMLSGLGYGLRHWVSPLWRRFVIGVLALAAGVSLFFVVTSLPMLAAVMFVTGFTIAPTIVNGNGLVTSFVRRDQLTTGLAWVGTALGVGVSIGSAAAGGAIDNQGSHGGFLVVAGSAAFAVLATLVAIPTLRAGHVDATPGPGPAQATVVPNNAPKP</sequence>
<evidence type="ECO:0000313" key="3">
    <source>
        <dbReference type="Proteomes" id="UP000321484"/>
    </source>
</evidence>
<dbReference type="InterPro" id="IPR036259">
    <property type="entry name" value="MFS_trans_sf"/>
</dbReference>
<feature type="transmembrane region" description="Helical" evidence="1">
    <location>
        <begin position="213"/>
        <end position="233"/>
    </location>
</feature>
<protein>
    <submittedName>
        <fullName evidence="2">MFS transporter</fullName>
    </submittedName>
</protein>
<feature type="transmembrane region" description="Helical" evidence="1">
    <location>
        <begin position="175"/>
        <end position="192"/>
    </location>
</feature>
<feature type="transmembrane region" description="Helical" evidence="1">
    <location>
        <begin position="86"/>
        <end position="103"/>
    </location>
</feature>
<feature type="transmembrane region" description="Helical" evidence="1">
    <location>
        <begin position="370"/>
        <end position="391"/>
    </location>
</feature>
<gene>
    <name evidence="2" type="ORF">AFE02nite_21800</name>
</gene>
<feature type="transmembrane region" description="Helical" evidence="1">
    <location>
        <begin position="51"/>
        <end position="74"/>
    </location>
</feature>
<feature type="transmembrane region" description="Helical" evidence="1">
    <location>
        <begin position="109"/>
        <end position="130"/>
    </location>
</feature>
<dbReference type="Proteomes" id="UP000321484">
    <property type="component" value="Unassembled WGS sequence"/>
</dbReference>
<evidence type="ECO:0000256" key="1">
    <source>
        <dbReference type="SAM" id="Phobius"/>
    </source>
</evidence>
<feature type="transmembrane region" description="Helical" evidence="1">
    <location>
        <begin position="307"/>
        <end position="329"/>
    </location>
</feature>
<dbReference type="Gene3D" id="1.20.1250.20">
    <property type="entry name" value="MFS general substrate transporter like domains"/>
    <property type="match status" value="1"/>
</dbReference>